<accession>A0ACC1JE52</accession>
<gene>
    <name evidence="1" type="ORF">FBU59_001469</name>
</gene>
<evidence type="ECO:0000313" key="2">
    <source>
        <dbReference type="Proteomes" id="UP001150603"/>
    </source>
</evidence>
<keyword evidence="2" id="KW-1185">Reference proteome</keyword>
<reference evidence="1" key="1">
    <citation type="submission" date="2022-07" db="EMBL/GenBank/DDBJ databases">
        <title>Phylogenomic reconstructions and comparative analyses of Kickxellomycotina fungi.</title>
        <authorList>
            <person name="Reynolds N.K."/>
            <person name="Stajich J.E."/>
            <person name="Barry K."/>
            <person name="Grigoriev I.V."/>
            <person name="Crous P."/>
            <person name="Smith M.E."/>
        </authorList>
    </citation>
    <scope>NUCLEOTIDE SEQUENCE</scope>
    <source>
        <strain evidence="1">NRRL 5244</strain>
    </source>
</reference>
<evidence type="ECO:0000313" key="1">
    <source>
        <dbReference type="EMBL" id="KAJ1948700.1"/>
    </source>
</evidence>
<feature type="non-terminal residue" evidence="1">
    <location>
        <position position="1"/>
    </location>
</feature>
<dbReference type="Proteomes" id="UP001150603">
    <property type="component" value="Unassembled WGS sequence"/>
</dbReference>
<dbReference type="EMBL" id="JANBPW010000653">
    <property type="protein sequence ID" value="KAJ1948700.1"/>
    <property type="molecule type" value="Genomic_DNA"/>
</dbReference>
<sequence>IGKRAELLKKMVTKKQDQMLMLNAWVRLFNDDANAAAWQKKASEALGALYEASLVEEDAFTEWFESKNSSDRSPGVAAMKPFSHWLATAEEE</sequence>
<comment type="caution">
    <text evidence="1">The sequence shown here is derived from an EMBL/GenBank/DDBJ whole genome shotgun (WGS) entry which is preliminary data.</text>
</comment>
<protein>
    <submittedName>
        <fullName evidence="1">Uncharacterized protein</fullName>
    </submittedName>
</protein>
<organism evidence="1 2">
    <name type="scientific">Linderina macrospora</name>
    <dbReference type="NCBI Taxonomy" id="4868"/>
    <lineage>
        <taxon>Eukaryota</taxon>
        <taxon>Fungi</taxon>
        <taxon>Fungi incertae sedis</taxon>
        <taxon>Zoopagomycota</taxon>
        <taxon>Kickxellomycotina</taxon>
        <taxon>Kickxellomycetes</taxon>
        <taxon>Kickxellales</taxon>
        <taxon>Kickxellaceae</taxon>
        <taxon>Linderina</taxon>
    </lineage>
</organism>
<proteinExistence type="predicted"/>
<name>A0ACC1JE52_9FUNG</name>